<dbReference type="AlphaFoldDB" id="A0A3B1CHV3"/>
<dbReference type="EMBL" id="UOGC01000151">
    <property type="protein sequence ID" value="VAX23534.1"/>
    <property type="molecule type" value="Genomic_DNA"/>
</dbReference>
<gene>
    <name evidence="2" type="ORF">MNBD_NITROSPINAE01-1899</name>
</gene>
<proteinExistence type="predicted"/>
<dbReference type="SUPFAM" id="SSF54909">
    <property type="entry name" value="Dimeric alpha+beta barrel"/>
    <property type="match status" value="1"/>
</dbReference>
<accession>A0A3B1CHV3</accession>
<reference evidence="2" key="1">
    <citation type="submission" date="2018-06" db="EMBL/GenBank/DDBJ databases">
        <authorList>
            <person name="Zhirakovskaya E."/>
        </authorList>
    </citation>
    <scope>NUCLEOTIDE SEQUENCE</scope>
</reference>
<dbReference type="InterPro" id="IPR005545">
    <property type="entry name" value="YCII"/>
</dbReference>
<feature type="domain" description="YCII-related" evidence="1">
    <location>
        <begin position="1"/>
        <end position="76"/>
    </location>
</feature>
<evidence type="ECO:0000259" key="1">
    <source>
        <dbReference type="Pfam" id="PF03795"/>
    </source>
</evidence>
<dbReference type="Gene3D" id="3.30.70.1060">
    <property type="entry name" value="Dimeric alpha+beta barrel"/>
    <property type="match status" value="1"/>
</dbReference>
<dbReference type="InterPro" id="IPR011008">
    <property type="entry name" value="Dimeric_a/b-barrel"/>
</dbReference>
<protein>
    <recommendedName>
        <fullName evidence="1">YCII-related domain-containing protein</fullName>
    </recommendedName>
</protein>
<name>A0A3B1CHV3_9ZZZZ</name>
<dbReference type="Pfam" id="PF03795">
    <property type="entry name" value="YCII"/>
    <property type="match status" value="1"/>
</dbReference>
<sequence>MRYLAVSRLKENIDFKKFQSVIGAHRSWVADAMEAGVIISAGRWGDIGGIIIFDLPEDDSVENFLANDPLKQNGLVGFEWAEYLAD</sequence>
<evidence type="ECO:0000313" key="2">
    <source>
        <dbReference type="EMBL" id="VAX23534.1"/>
    </source>
</evidence>
<organism evidence="2">
    <name type="scientific">hydrothermal vent metagenome</name>
    <dbReference type="NCBI Taxonomy" id="652676"/>
    <lineage>
        <taxon>unclassified sequences</taxon>
        <taxon>metagenomes</taxon>
        <taxon>ecological metagenomes</taxon>
    </lineage>
</organism>